<dbReference type="RefSeq" id="WP_131728692.1">
    <property type="nucleotide sequence ID" value="NZ_CYTI01000002.1"/>
</dbReference>
<name>A0A9X3R203_ALCXX</name>
<protein>
    <submittedName>
        <fullName evidence="2">Uncharacterized protein</fullName>
    </submittedName>
</protein>
<sequence length="126" mass="13644">MAEENCGRRIVKDIPGKRVRKNAFLSEGAPGKDSSGENALSKRAFGQNHLGRGLANRRTTLTATDPRSHPDRHIGRTATDSAGLRISHENPVVTAKHRIKGHIKGHIDGHINGRASSATHRGTPHE</sequence>
<comment type="caution">
    <text evidence="2">The sequence shown here is derived from an EMBL/GenBank/DDBJ whole genome shotgun (WGS) entry which is preliminary data.</text>
</comment>
<reference evidence="2" key="1">
    <citation type="submission" date="2022-12" db="EMBL/GenBank/DDBJ databases">
        <authorList>
            <person name="Voronina O.L."/>
            <person name="Kunda M.S."/>
            <person name="Ryzhova N."/>
            <person name="Aksenova E.I."/>
        </authorList>
    </citation>
    <scope>NUCLEOTIDE SEQUENCE</scope>
    <source>
        <strain evidence="2">SCCH136:Ach223948</strain>
    </source>
</reference>
<dbReference type="AlphaFoldDB" id="A0A9X3R203"/>
<evidence type="ECO:0000313" key="2">
    <source>
        <dbReference type="EMBL" id="MCZ8400006.1"/>
    </source>
</evidence>
<evidence type="ECO:0000256" key="1">
    <source>
        <dbReference type="SAM" id="MobiDB-lite"/>
    </source>
</evidence>
<proteinExistence type="predicted"/>
<feature type="region of interest" description="Disordered" evidence="1">
    <location>
        <begin position="22"/>
        <end position="92"/>
    </location>
</feature>
<dbReference type="Proteomes" id="UP001141992">
    <property type="component" value="Unassembled WGS sequence"/>
</dbReference>
<organism evidence="2 3">
    <name type="scientific">Alcaligenes xylosoxydans xylosoxydans</name>
    <name type="common">Achromobacter xylosoxidans</name>
    <dbReference type="NCBI Taxonomy" id="85698"/>
    <lineage>
        <taxon>Bacteria</taxon>
        <taxon>Pseudomonadati</taxon>
        <taxon>Pseudomonadota</taxon>
        <taxon>Betaproteobacteria</taxon>
        <taxon>Burkholderiales</taxon>
        <taxon>Alcaligenaceae</taxon>
        <taxon>Achromobacter</taxon>
    </lineage>
</organism>
<feature type="region of interest" description="Disordered" evidence="1">
    <location>
        <begin position="104"/>
        <end position="126"/>
    </location>
</feature>
<dbReference type="EMBL" id="JAPZVI010000001">
    <property type="protein sequence ID" value="MCZ8400006.1"/>
    <property type="molecule type" value="Genomic_DNA"/>
</dbReference>
<evidence type="ECO:0000313" key="3">
    <source>
        <dbReference type="Proteomes" id="UP001141992"/>
    </source>
</evidence>
<accession>A0A9X3R203</accession>
<gene>
    <name evidence="2" type="ORF">O9570_01030</name>
</gene>